<accession>A0A563EF05</accession>
<gene>
    <name evidence="2" type="ORF">FKR81_42345</name>
</gene>
<dbReference type="GO" id="GO:0016747">
    <property type="term" value="F:acyltransferase activity, transferring groups other than amino-acyl groups"/>
    <property type="evidence" value="ECO:0007669"/>
    <property type="project" value="InterPro"/>
</dbReference>
<dbReference type="PANTHER" id="PTHR43415">
    <property type="entry name" value="SPERMIDINE N(1)-ACETYLTRANSFERASE"/>
    <property type="match status" value="1"/>
</dbReference>
<keyword evidence="2" id="KW-0808">Transferase</keyword>
<reference evidence="2 3" key="1">
    <citation type="submission" date="2019-07" db="EMBL/GenBank/DDBJ databases">
        <title>Lentzea xizangensis sp. nov., isolated from Qinghai-Tibetan Plateau Soils.</title>
        <authorList>
            <person name="Huang J."/>
        </authorList>
    </citation>
    <scope>NUCLEOTIDE SEQUENCE [LARGE SCALE GENOMIC DNA]</scope>
    <source>
        <strain evidence="2 3">FXJ1.1311</strain>
    </source>
</reference>
<evidence type="ECO:0000313" key="2">
    <source>
        <dbReference type="EMBL" id="TWP43538.1"/>
    </source>
</evidence>
<dbReference type="OrthoDB" id="9814648at2"/>
<dbReference type="AlphaFoldDB" id="A0A563EF05"/>
<evidence type="ECO:0000313" key="3">
    <source>
        <dbReference type="Proteomes" id="UP000316639"/>
    </source>
</evidence>
<dbReference type="InterPro" id="IPR016181">
    <property type="entry name" value="Acyl_CoA_acyltransferase"/>
</dbReference>
<feature type="domain" description="N-acetyltransferase" evidence="1">
    <location>
        <begin position="8"/>
        <end position="173"/>
    </location>
</feature>
<dbReference type="Pfam" id="PF13302">
    <property type="entry name" value="Acetyltransf_3"/>
    <property type="match status" value="1"/>
</dbReference>
<dbReference type="PANTHER" id="PTHR43415:SF3">
    <property type="entry name" value="GNAT-FAMILY ACETYLTRANSFERASE"/>
    <property type="match status" value="1"/>
</dbReference>
<proteinExistence type="predicted"/>
<comment type="caution">
    <text evidence="2">The sequence shown here is derived from an EMBL/GenBank/DDBJ whole genome shotgun (WGS) entry which is preliminary data.</text>
</comment>
<organism evidence="2 3">
    <name type="scientific">Lentzea tibetensis</name>
    <dbReference type="NCBI Taxonomy" id="2591470"/>
    <lineage>
        <taxon>Bacteria</taxon>
        <taxon>Bacillati</taxon>
        <taxon>Actinomycetota</taxon>
        <taxon>Actinomycetes</taxon>
        <taxon>Pseudonocardiales</taxon>
        <taxon>Pseudonocardiaceae</taxon>
        <taxon>Lentzea</taxon>
    </lineage>
</organism>
<dbReference type="EMBL" id="VOBR01000062">
    <property type="protein sequence ID" value="TWP43538.1"/>
    <property type="molecule type" value="Genomic_DNA"/>
</dbReference>
<name>A0A563EF05_9PSEU</name>
<dbReference type="Proteomes" id="UP000316639">
    <property type="component" value="Unassembled WGS sequence"/>
</dbReference>
<keyword evidence="3" id="KW-1185">Reference proteome</keyword>
<dbReference type="InterPro" id="IPR000182">
    <property type="entry name" value="GNAT_dom"/>
</dbReference>
<dbReference type="Gene3D" id="3.40.630.30">
    <property type="match status" value="1"/>
</dbReference>
<dbReference type="PROSITE" id="PS51186">
    <property type="entry name" value="GNAT"/>
    <property type="match status" value="1"/>
</dbReference>
<evidence type="ECO:0000259" key="1">
    <source>
        <dbReference type="PROSITE" id="PS51186"/>
    </source>
</evidence>
<sequence>MWLSDGKVGLGPFDAALAESYWRWESDPRVRVGYGQQTPESLEERIANVAIQVKNTMHSARFTIYDLSGDVPVPVGTTTLEIDHRQRTAEFFILIGLAENRGRGIGSAATRLTLDYGFYVTNLRCIYLSVLAPNVAGVKAYEKAGFRQIGERRQSGYWAGEPCNEVLMDVVPADFPGVSAVKQLLHDSE</sequence>
<dbReference type="SUPFAM" id="SSF55729">
    <property type="entry name" value="Acyl-CoA N-acyltransferases (Nat)"/>
    <property type="match status" value="1"/>
</dbReference>
<protein>
    <submittedName>
        <fullName evidence="2">GNAT family N-acetyltransferase</fullName>
    </submittedName>
</protein>